<dbReference type="EMBL" id="CM018038">
    <property type="protein sequence ID" value="KAA8537652.1"/>
    <property type="molecule type" value="Genomic_DNA"/>
</dbReference>
<gene>
    <name evidence="1" type="ORF">F0562_027260</name>
</gene>
<organism evidence="1 2">
    <name type="scientific">Nyssa sinensis</name>
    <dbReference type="NCBI Taxonomy" id="561372"/>
    <lineage>
        <taxon>Eukaryota</taxon>
        <taxon>Viridiplantae</taxon>
        <taxon>Streptophyta</taxon>
        <taxon>Embryophyta</taxon>
        <taxon>Tracheophyta</taxon>
        <taxon>Spermatophyta</taxon>
        <taxon>Magnoliopsida</taxon>
        <taxon>eudicotyledons</taxon>
        <taxon>Gunneridae</taxon>
        <taxon>Pentapetalae</taxon>
        <taxon>asterids</taxon>
        <taxon>Cornales</taxon>
        <taxon>Nyssaceae</taxon>
        <taxon>Nyssa</taxon>
    </lineage>
</organism>
<sequence>MRYERSQIPTSPSSFSSTHSPSLISRVHCDASHCHGLRSFHFSLKPSLIHRFYRYELDSTKDLSLQRHFWTLHVGLVGALPFQYFGNCVDVVYFLQWVSICLLNSAKGIYGEAQV</sequence>
<reference evidence="1 2" key="1">
    <citation type="submission" date="2019-09" db="EMBL/GenBank/DDBJ databases">
        <title>A chromosome-level genome assembly of the Chinese tupelo Nyssa sinensis.</title>
        <authorList>
            <person name="Yang X."/>
            <person name="Kang M."/>
            <person name="Yang Y."/>
            <person name="Xiong H."/>
            <person name="Wang M."/>
            <person name="Zhang Z."/>
            <person name="Wang Z."/>
            <person name="Wu H."/>
            <person name="Ma T."/>
            <person name="Liu J."/>
            <person name="Xi Z."/>
        </authorList>
    </citation>
    <scope>NUCLEOTIDE SEQUENCE [LARGE SCALE GENOMIC DNA]</scope>
    <source>
        <strain evidence="1">J267</strain>
        <tissue evidence="1">Leaf</tissue>
    </source>
</reference>
<accession>A0A5J5B714</accession>
<protein>
    <submittedName>
        <fullName evidence="1">Uncharacterized protein</fullName>
    </submittedName>
</protein>
<evidence type="ECO:0000313" key="2">
    <source>
        <dbReference type="Proteomes" id="UP000325577"/>
    </source>
</evidence>
<name>A0A5J5B714_9ASTE</name>
<dbReference type="OrthoDB" id="10327590at2759"/>
<keyword evidence="2" id="KW-1185">Reference proteome</keyword>
<proteinExistence type="predicted"/>
<dbReference type="Proteomes" id="UP000325577">
    <property type="component" value="Linkage Group LG15"/>
</dbReference>
<dbReference type="AlphaFoldDB" id="A0A5J5B714"/>
<evidence type="ECO:0000313" key="1">
    <source>
        <dbReference type="EMBL" id="KAA8537652.1"/>
    </source>
</evidence>